<dbReference type="PROSITE" id="PS51710">
    <property type="entry name" value="G_OBG"/>
    <property type="match status" value="1"/>
</dbReference>
<evidence type="ECO:0000256" key="4">
    <source>
        <dbReference type="SAM" id="MobiDB-lite"/>
    </source>
</evidence>
<accession>A0A6G1G7N7</accession>
<dbReference type="Gene3D" id="2.70.210.12">
    <property type="entry name" value="GTP1/OBG domain"/>
    <property type="match status" value="1"/>
</dbReference>
<evidence type="ECO:0000256" key="3">
    <source>
        <dbReference type="ARBA" id="ARBA00023134"/>
    </source>
</evidence>
<dbReference type="InterPro" id="IPR031167">
    <property type="entry name" value="G_OBG"/>
</dbReference>
<evidence type="ECO:0000313" key="8">
    <source>
        <dbReference type="Proteomes" id="UP000504638"/>
    </source>
</evidence>
<evidence type="ECO:0000256" key="1">
    <source>
        <dbReference type="ARBA" id="ARBA00007699"/>
    </source>
</evidence>
<feature type="region of interest" description="Disordered" evidence="4">
    <location>
        <begin position="134"/>
        <end position="154"/>
    </location>
</feature>
<evidence type="ECO:0000259" key="5">
    <source>
        <dbReference type="PROSITE" id="PS51710"/>
    </source>
</evidence>
<dbReference type="CDD" id="cd01898">
    <property type="entry name" value="Obg"/>
    <property type="match status" value="1"/>
</dbReference>
<organism evidence="7">
    <name type="scientific">Eremomyces bilateralis CBS 781.70</name>
    <dbReference type="NCBI Taxonomy" id="1392243"/>
    <lineage>
        <taxon>Eukaryota</taxon>
        <taxon>Fungi</taxon>
        <taxon>Dikarya</taxon>
        <taxon>Ascomycota</taxon>
        <taxon>Pezizomycotina</taxon>
        <taxon>Dothideomycetes</taxon>
        <taxon>Dothideomycetes incertae sedis</taxon>
        <taxon>Eremomycetales</taxon>
        <taxon>Eremomycetaceae</taxon>
        <taxon>Eremomyces</taxon>
    </lineage>
</organism>
<dbReference type="Pfam" id="PF01926">
    <property type="entry name" value="MMR_HSR1"/>
    <property type="match status" value="1"/>
</dbReference>
<gene>
    <name evidence="7 9" type="ORF">P152DRAFT_457390</name>
</gene>
<dbReference type="SUPFAM" id="SSF82051">
    <property type="entry name" value="Obg GTP-binding protein N-terminal domain"/>
    <property type="match status" value="1"/>
</dbReference>
<dbReference type="Pfam" id="PF01018">
    <property type="entry name" value="GTP1_OBG"/>
    <property type="match status" value="2"/>
</dbReference>
<dbReference type="InterPro" id="IPR006073">
    <property type="entry name" value="GTP-bd"/>
</dbReference>
<dbReference type="PROSITE" id="PS51883">
    <property type="entry name" value="OBG"/>
    <property type="match status" value="1"/>
</dbReference>
<evidence type="ECO:0000256" key="2">
    <source>
        <dbReference type="ARBA" id="ARBA00022741"/>
    </source>
</evidence>
<dbReference type="GO" id="GO:0005739">
    <property type="term" value="C:mitochondrion"/>
    <property type="evidence" value="ECO:0007669"/>
    <property type="project" value="TreeGrafter"/>
</dbReference>
<dbReference type="InterPro" id="IPR036726">
    <property type="entry name" value="GTP1_OBG_dom_sf"/>
</dbReference>
<dbReference type="FunFam" id="2.70.210.12:FF:000001">
    <property type="entry name" value="GTPase Obg"/>
    <property type="match status" value="1"/>
</dbReference>
<feature type="region of interest" description="Disordered" evidence="4">
    <location>
        <begin position="25"/>
        <end position="61"/>
    </location>
</feature>
<dbReference type="Gene3D" id="3.40.50.300">
    <property type="entry name" value="P-loop containing nucleotide triphosphate hydrolases"/>
    <property type="match status" value="1"/>
</dbReference>
<feature type="domain" description="Obg" evidence="6">
    <location>
        <begin position="71"/>
        <end position="293"/>
    </location>
</feature>
<evidence type="ECO:0000259" key="6">
    <source>
        <dbReference type="PROSITE" id="PS51883"/>
    </source>
</evidence>
<feature type="domain" description="OBG-type G" evidence="5">
    <location>
        <begin position="294"/>
        <end position="539"/>
    </location>
</feature>
<keyword evidence="2" id="KW-0547">Nucleotide-binding</keyword>
<dbReference type="InterPro" id="IPR006169">
    <property type="entry name" value="GTP1_OBG_dom"/>
</dbReference>
<dbReference type="Proteomes" id="UP000504638">
    <property type="component" value="Unplaced"/>
</dbReference>
<sequence>MLSVRGLSGFLSQAVACTRQIVLPPSKTQTSPSSSRRIRRWTSTLVPAPQNGDGGYEESRLNPPPESYALTPFQDKCSILLHAGGGGHGCISFLREKFIPEGPPNGGDGGSGGSIFIQAVRGETSLHKIARKRQYKAGRGKNGQGKARGGQRGDDLLITVPVGTVIREMWRHDPMDEAEHVWYRLKHAEGDEKTKQRREKWLVYPGMPTSVFATAEFPELPPVTKSSLVMMQPPAPIRLDLDEHMETPMLLAAGASGGVGNPHFTSPDFPRPKFATKGGDGMRLLLQLELKLLADVGLVGLPNAGKSTLLRALSNSRARVGSWAFTTLQPNIGTVILDDLKGKPTAPNLTKGGNVRTRFTIADIPGLVEDAHLDKGLGLDFLRHVERSAVLAFTIDLSAGDAVQALKSLWVEVGEYDMRNDADFNTETEERHEQWRPSVSDLSFDGEGVPSFEEELPALPLPPVSSKPWFVVATKADLPGTEDNYQRLQEYLAALTRGDVKHPSRRQNAWRRRPVAVPISGIRGEGIDRIPEVVLDLLDS</sequence>
<dbReference type="GO" id="GO:0005525">
    <property type="term" value="F:GTP binding"/>
    <property type="evidence" value="ECO:0007669"/>
    <property type="project" value="UniProtKB-KW"/>
</dbReference>
<evidence type="ECO:0000313" key="7">
    <source>
        <dbReference type="EMBL" id="KAF1814022.1"/>
    </source>
</evidence>
<dbReference type="EMBL" id="ML975154">
    <property type="protein sequence ID" value="KAF1814022.1"/>
    <property type="molecule type" value="Genomic_DNA"/>
</dbReference>
<dbReference type="InterPro" id="IPR045086">
    <property type="entry name" value="OBG_GTPase"/>
</dbReference>
<protein>
    <submittedName>
        <fullName evidence="7 9">GTP-binding protein-like protein Obg</fullName>
    </submittedName>
</protein>
<feature type="compositionally biased region" description="Low complexity" evidence="4">
    <location>
        <begin position="25"/>
        <end position="35"/>
    </location>
</feature>
<reference evidence="9" key="2">
    <citation type="submission" date="2020-04" db="EMBL/GenBank/DDBJ databases">
        <authorList>
            <consortium name="NCBI Genome Project"/>
        </authorList>
    </citation>
    <scope>NUCLEOTIDE SEQUENCE</scope>
    <source>
        <strain evidence="9">CBS 781.70</strain>
    </source>
</reference>
<keyword evidence="8" id="KW-1185">Reference proteome</keyword>
<proteinExistence type="inferred from homology"/>
<dbReference type="GO" id="GO:0042254">
    <property type="term" value="P:ribosome biogenesis"/>
    <property type="evidence" value="ECO:0007669"/>
    <property type="project" value="UniProtKB-UniRule"/>
</dbReference>
<dbReference type="OrthoDB" id="347018at2759"/>
<keyword evidence="3" id="KW-0342">GTP-binding</keyword>
<reference evidence="9" key="3">
    <citation type="submission" date="2025-04" db="UniProtKB">
        <authorList>
            <consortium name="RefSeq"/>
        </authorList>
    </citation>
    <scope>IDENTIFICATION</scope>
    <source>
        <strain evidence="9">CBS 781.70</strain>
    </source>
</reference>
<dbReference type="GO" id="GO:0003924">
    <property type="term" value="F:GTPase activity"/>
    <property type="evidence" value="ECO:0007669"/>
    <property type="project" value="InterPro"/>
</dbReference>
<dbReference type="RefSeq" id="XP_033535653.1">
    <property type="nucleotide sequence ID" value="XM_033679215.1"/>
</dbReference>
<reference evidence="7 9" key="1">
    <citation type="submission" date="2020-01" db="EMBL/GenBank/DDBJ databases">
        <authorList>
            <consortium name="DOE Joint Genome Institute"/>
            <person name="Haridas S."/>
            <person name="Albert R."/>
            <person name="Binder M."/>
            <person name="Bloem J."/>
            <person name="Labutti K."/>
            <person name="Salamov A."/>
            <person name="Andreopoulos B."/>
            <person name="Baker S.E."/>
            <person name="Barry K."/>
            <person name="Bills G."/>
            <person name="Bluhm B.H."/>
            <person name="Cannon C."/>
            <person name="Castanera R."/>
            <person name="Culley D.E."/>
            <person name="Daum C."/>
            <person name="Ezra D."/>
            <person name="Gonzalez J.B."/>
            <person name="Henrissat B."/>
            <person name="Kuo A."/>
            <person name="Liang C."/>
            <person name="Lipzen A."/>
            <person name="Lutzoni F."/>
            <person name="Magnuson J."/>
            <person name="Mondo S."/>
            <person name="Nolan M."/>
            <person name="Ohm R."/>
            <person name="Pangilinan J."/>
            <person name="Park H.-J."/>
            <person name="Ramirez L."/>
            <person name="Alfaro M."/>
            <person name="Sun H."/>
            <person name="Tritt A."/>
            <person name="Yoshinaga Y."/>
            <person name="Zwiers L.-H."/>
            <person name="Turgeon B.G."/>
            <person name="Goodwin S.B."/>
            <person name="Spatafora J.W."/>
            <person name="Crous P.W."/>
            <person name="Grigoriev I.V."/>
        </authorList>
    </citation>
    <scope>NUCLEOTIDE SEQUENCE</scope>
    <source>
        <strain evidence="7 9">CBS 781.70</strain>
    </source>
</reference>
<dbReference type="InterPro" id="IPR027417">
    <property type="entry name" value="P-loop_NTPase"/>
</dbReference>
<dbReference type="PRINTS" id="PR00326">
    <property type="entry name" value="GTP1OBG"/>
</dbReference>
<dbReference type="PANTHER" id="PTHR11702:SF31">
    <property type="entry name" value="MITOCHONDRIAL RIBOSOME-ASSOCIATED GTPASE 2"/>
    <property type="match status" value="1"/>
</dbReference>
<comment type="similarity">
    <text evidence="1">Belongs to the TRAFAC class OBG-HflX-like GTPase superfamily. OBG GTPase family.</text>
</comment>
<name>A0A6G1G7N7_9PEZI</name>
<dbReference type="PANTHER" id="PTHR11702">
    <property type="entry name" value="DEVELOPMENTALLY REGULATED GTP-BINDING PROTEIN-RELATED"/>
    <property type="match status" value="1"/>
</dbReference>
<dbReference type="AlphaFoldDB" id="A0A6G1G7N7"/>
<evidence type="ECO:0000313" key="9">
    <source>
        <dbReference type="RefSeq" id="XP_033535653.1"/>
    </source>
</evidence>
<feature type="compositionally biased region" description="Gly residues" evidence="4">
    <location>
        <begin position="140"/>
        <end position="150"/>
    </location>
</feature>
<dbReference type="SUPFAM" id="SSF52540">
    <property type="entry name" value="P-loop containing nucleoside triphosphate hydrolases"/>
    <property type="match status" value="1"/>
</dbReference>
<dbReference type="GeneID" id="54419785"/>